<sequence length="31" mass="3319">MARRRDVDADDIGLVEGELDTNDLEAAGCVV</sequence>
<evidence type="ECO:0000313" key="5">
    <source>
        <dbReference type="Proteomes" id="UP000440732"/>
    </source>
</evidence>
<evidence type="ECO:0000313" key="4">
    <source>
        <dbReference type="Proteomes" id="UP000437068"/>
    </source>
</evidence>
<evidence type="ECO:0000313" key="3">
    <source>
        <dbReference type="EMBL" id="KAE9265680.1"/>
    </source>
</evidence>
<dbReference type="Proteomes" id="UP000440732">
    <property type="component" value="Unassembled WGS sequence"/>
</dbReference>
<accession>A0A6A4AXN5</accession>
<evidence type="ECO:0000313" key="6">
    <source>
        <dbReference type="Proteomes" id="UP000441208"/>
    </source>
</evidence>
<protein>
    <submittedName>
        <fullName evidence="3">Uncharacterized protein</fullName>
    </submittedName>
</protein>
<reference evidence="4 5" key="1">
    <citation type="submission" date="2018-08" db="EMBL/GenBank/DDBJ databases">
        <title>Genomic investigation of the strawberry pathogen Phytophthora fragariae indicates pathogenicity is determined by transcriptional variation in three key races.</title>
        <authorList>
            <person name="Adams T.M."/>
            <person name="Armitage A.D."/>
            <person name="Sobczyk M.K."/>
            <person name="Bates H.J."/>
            <person name="Dunwell J.M."/>
            <person name="Nellist C.F."/>
            <person name="Harrison R.J."/>
        </authorList>
    </citation>
    <scope>NUCLEOTIDE SEQUENCE [LARGE SCALE GENOMIC DNA]</scope>
    <source>
        <strain evidence="3 4">A4</strain>
        <strain evidence="2 5">NOV-5</strain>
        <strain evidence="1 6">NOV-71</strain>
    </source>
</reference>
<dbReference type="EMBL" id="QXFZ01005010">
    <property type="protein sequence ID" value="KAE9062234.1"/>
    <property type="molecule type" value="Genomic_DNA"/>
</dbReference>
<proteinExistence type="predicted"/>
<dbReference type="EMBL" id="QXGA01001154">
    <property type="protein sequence ID" value="KAE9127360.1"/>
    <property type="molecule type" value="Genomic_DNA"/>
</dbReference>
<evidence type="ECO:0000313" key="2">
    <source>
        <dbReference type="EMBL" id="KAE9127360.1"/>
    </source>
</evidence>
<dbReference type="Proteomes" id="UP000437068">
    <property type="component" value="Unassembled WGS sequence"/>
</dbReference>
<name>A0A6A4AXN5_9STRA</name>
<gene>
    <name evidence="3" type="ORF">PF001_g30780</name>
    <name evidence="2" type="ORF">PF006_g16522</name>
    <name evidence="1" type="ORF">PF007_g29984</name>
</gene>
<dbReference type="Proteomes" id="UP000441208">
    <property type="component" value="Unassembled WGS sequence"/>
</dbReference>
<comment type="caution">
    <text evidence="3">The sequence shown here is derived from an EMBL/GenBank/DDBJ whole genome shotgun (WGS) entry which is preliminary data.</text>
</comment>
<dbReference type="EMBL" id="QXGE01006217">
    <property type="protein sequence ID" value="KAE9265680.1"/>
    <property type="molecule type" value="Genomic_DNA"/>
</dbReference>
<dbReference type="AlphaFoldDB" id="A0A6A4AXN5"/>
<evidence type="ECO:0000313" key="1">
    <source>
        <dbReference type="EMBL" id="KAE9062234.1"/>
    </source>
</evidence>
<organism evidence="3 4">
    <name type="scientific">Phytophthora fragariae</name>
    <dbReference type="NCBI Taxonomy" id="53985"/>
    <lineage>
        <taxon>Eukaryota</taxon>
        <taxon>Sar</taxon>
        <taxon>Stramenopiles</taxon>
        <taxon>Oomycota</taxon>
        <taxon>Peronosporomycetes</taxon>
        <taxon>Peronosporales</taxon>
        <taxon>Peronosporaceae</taxon>
        <taxon>Phytophthora</taxon>
    </lineage>
</organism>